<accession>A0AA86QRN8</accession>
<reference evidence="2 3" key="2">
    <citation type="submission" date="2024-07" db="EMBL/GenBank/DDBJ databases">
        <authorList>
            <person name="Akdeniz Z."/>
        </authorList>
    </citation>
    <scope>NUCLEOTIDE SEQUENCE [LARGE SCALE GENOMIC DNA]</scope>
</reference>
<evidence type="ECO:0000313" key="3">
    <source>
        <dbReference type="Proteomes" id="UP001642409"/>
    </source>
</evidence>
<keyword evidence="3" id="KW-1185">Reference proteome</keyword>
<proteinExistence type="predicted"/>
<gene>
    <name evidence="1" type="ORF">HINF_LOCUS45639</name>
    <name evidence="2" type="ORF">HINF_LOCUS61527</name>
</gene>
<dbReference type="Proteomes" id="UP001642409">
    <property type="component" value="Unassembled WGS sequence"/>
</dbReference>
<sequence>MMLLYKSTMNYLGNIKHQARFLLCQRRPINQSQGQENEFYLGKSRQKTKFVQSRYLEQIIIYCINTDYHELYQLNILRMNTNYMITVRLIVRFWMVQKQQIFLFNNQMNVRSNDQQNARQVISRTQ</sequence>
<evidence type="ECO:0000313" key="1">
    <source>
        <dbReference type="EMBL" id="CAI9957994.1"/>
    </source>
</evidence>
<dbReference type="EMBL" id="CAXDID020000369">
    <property type="protein sequence ID" value="CAL6083028.1"/>
    <property type="molecule type" value="Genomic_DNA"/>
</dbReference>
<name>A0AA86QRN8_9EUKA</name>
<dbReference type="AlphaFoldDB" id="A0AA86QRN8"/>
<dbReference type="EMBL" id="CATOUU010000899">
    <property type="protein sequence ID" value="CAI9957994.1"/>
    <property type="molecule type" value="Genomic_DNA"/>
</dbReference>
<reference evidence="1" key="1">
    <citation type="submission" date="2023-06" db="EMBL/GenBank/DDBJ databases">
        <authorList>
            <person name="Kurt Z."/>
        </authorList>
    </citation>
    <scope>NUCLEOTIDE SEQUENCE</scope>
</reference>
<evidence type="ECO:0000313" key="2">
    <source>
        <dbReference type="EMBL" id="CAL6083028.1"/>
    </source>
</evidence>
<organism evidence="1">
    <name type="scientific">Hexamita inflata</name>
    <dbReference type="NCBI Taxonomy" id="28002"/>
    <lineage>
        <taxon>Eukaryota</taxon>
        <taxon>Metamonada</taxon>
        <taxon>Diplomonadida</taxon>
        <taxon>Hexamitidae</taxon>
        <taxon>Hexamitinae</taxon>
        <taxon>Hexamita</taxon>
    </lineage>
</organism>
<comment type="caution">
    <text evidence="1">The sequence shown here is derived from an EMBL/GenBank/DDBJ whole genome shotgun (WGS) entry which is preliminary data.</text>
</comment>
<protein>
    <submittedName>
        <fullName evidence="2">Hypothetical_protein</fullName>
    </submittedName>
</protein>